<organism evidence="1">
    <name type="scientific">Anguilla anguilla</name>
    <name type="common">European freshwater eel</name>
    <name type="synonym">Muraena anguilla</name>
    <dbReference type="NCBI Taxonomy" id="7936"/>
    <lineage>
        <taxon>Eukaryota</taxon>
        <taxon>Metazoa</taxon>
        <taxon>Chordata</taxon>
        <taxon>Craniata</taxon>
        <taxon>Vertebrata</taxon>
        <taxon>Euteleostomi</taxon>
        <taxon>Actinopterygii</taxon>
        <taxon>Neopterygii</taxon>
        <taxon>Teleostei</taxon>
        <taxon>Anguilliformes</taxon>
        <taxon>Anguillidae</taxon>
        <taxon>Anguilla</taxon>
    </lineage>
</organism>
<reference evidence="1" key="2">
    <citation type="journal article" date="2015" name="Fish Shellfish Immunol.">
        <title>Early steps in the European eel (Anguilla anguilla)-Vibrio vulnificus interaction in the gills: Role of the RtxA13 toxin.</title>
        <authorList>
            <person name="Callol A."/>
            <person name="Pajuelo D."/>
            <person name="Ebbesson L."/>
            <person name="Teles M."/>
            <person name="MacKenzie S."/>
            <person name="Amaro C."/>
        </authorList>
    </citation>
    <scope>NUCLEOTIDE SEQUENCE</scope>
</reference>
<dbReference type="EMBL" id="GBXM01092964">
    <property type="protein sequence ID" value="JAH15613.1"/>
    <property type="molecule type" value="Transcribed_RNA"/>
</dbReference>
<proteinExistence type="predicted"/>
<reference evidence="1" key="1">
    <citation type="submission" date="2014-11" db="EMBL/GenBank/DDBJ databases">
        <authorList>
            <person name="Amaro Gonzalez C."/>
        </authorList>
    </citation>
    <scope>NUCLEOTIDE SEQUENCE</scope>
</reference>
<protein>
    <submittedName>
        <fullName evidence="1">Uncharacterized protein</fullName>
    </submittedName>
</protein>
<dbReference type="AlphaFoldDB" id="A0A0E9QHJ8"/>
<sequence>MLIHFIQKTGNTIEKKNEFLKKYMDL</sequence>
<accession>A0A0E9QHJ8</accession>
<name>A0A0E9QHJ8_ANGAN</name>
<evidence type="ECO:0000313" key="1">
    <source>
        <dbReference type="EMBL" id="JAH15613.1"/>
    </source>
</evidence>